<feature type="transmembrane region" description="Helical" evidence="1">
    <location>
        <begin position="29"/>
        <end position="48"/>
    </location>
</feature>
<gene>
    <name evidence="2" type="ORF">OJ996_20625</name>
</gene>
<dbReference type="Proteomes" id="UP001165653">
    <property type="component" value="Unassembled WGS sequence"/>
</dbReference>
<feature type="transmembrane region" description="Helical" evidence="1">
    <location>
        <begin position="69"/>
        <end position="87"/>
    </location>
</feature>
<evidence type="ECO:0000313" key="3">
    <source>
        <dbReference type="Proteomes" id="UP001165653"/>
    </source>
</evidence>
<evidence type="ECO:0000256" key="1">
    <source>
        <dbReference type="SAM" id="Phobius"/>
    </source>
</evidence>
<keyword evidence="1" id="KW-0812">Transmembrane</keyword>
<dbReference type="RefSeq" id="WP_264515569.1">
    <property type="nucleotide sequence ID" value="NZ_JAPDDR010000012.1"/>
</dbReference>
<sequence length="94" mass="10704">MTWIFVAQLLVLAFLTVNSGRIAKPHSLHLAWRWLAAVAISHLVFNLFRHENYNHSSDMARIGFWEDGFQWLFLGLSIYCLSGVVSLPSSGNTR</sequence>
<protein>
    <submittedName>
        <fullName evidence="2">Uncharacterized protein</fullName>
    </submittedName>
</protein>
<keyword evidence="1" id="KW-0472">Membrane</keyword>
<dbReference type="EMBL" id="JAPDDR010000012">
    <property type="protein sequence ID" value="MCW1916005.1"/>
    <property type="molecule type" value="Genomic_DNA"/>
</dbReference>
<keyword evidence="1" id="KW-1133">Transmembrane helix</keyword>
<keyword evidence="3" id="KW-1185">Reference proteome</keyword>
<comment type="caution">
    <text evidence="2">The sequence shown here is derived from an EMBL/GenBank/DDBJ whole genome shotgun (WGS) entry which is preliminary data.</text>
</comment>
<accession>A0ABT3G873</accession>
<name>A0ABT3G873_9BACT</name>
<reference evidence="2" key="1">
    <citation type="submission" date="2022-10" db="EMBL/GenBank/DDBJ databases">
        <title>Luteolibacter sp. GHJ8, whole genome shotgun sequencing project.</title>
        <authorList>
            <person name="Zhao G."/>
            <person name="Shen L."/>
        </authorList>
    </citation>
    <scope>NUCLEOTIDE SEQUENCE</scope>
    <source>
        <strain evidence="2">GHJ8</strain>
    </source>
</reference>
<evidence type="ECO:0000313" key="2">
    <source>
        <dbReference type="EMBL" id="MCW1916005.1"/>
    </source>
</evidence>
<organism evidence="2 3">
    <name type="scientific">Luteolibacter rhizosphaerae</name>
    <dbReference type="NCBI Taxonomy" id="2989719"/>
    <lineage>
        <taxon>Bacteria</taxon>
        <taxon>Pseudomonadati</taxon>
        <taxon>Verrucomicrobiota</taxon>
        <taxon>Verrucomicrobiia</taxon>
        <taxon>Verrucomicrobiales</taxon>
        <taxon>Verrucomicrobiaceae</taxon>
        <taxon>Luteolibacter</taxon>
    </lineage>
</organism>
<proteinExistence type="predicted"/>